<dbReference type="GO" id="GO:0003723">
    <property type="term" value="F:RNA binding"/>
    <property type="evidence" value="ECO:0007669"/>
    <property type="project" value="InterPro"/>
</dbReference>
<dbReference type="Gene3D" id="2.40.50.770">
    <property type="entry name" value="RecQ-mediated genome instability protein Rmi1, C-terminal domain"/>
    <property type="match status" value="1"/>
</dbReference>
<dbReference type="InterPro" id="IPR010304">
    <property type="entry name" value="SMN_Tudor"/>
</dbReference>
<dbReference type="AlphaFoldDB" id="A0A814V366"/>
<name>A0A814V366_9BILA</name>
<keyword evidence="4" id="KW-0508">mRNA splicing</keyword>
<gene>
    <name evidence="9" type="ORF">GPM918_LOCUS22828</name>
    <name evidence="8" type="ORF">OVA965_LOCUS18202</name>
    <name evidence="11" type="ORF">SRO942_LOCUS22829</name>
    <name evidence="10" type="ORF">TMI583_LOCUS18214</name>
</gene>
<feature type="compositionally biased region" description="Basic and acidic residues" evidence="6">
    <location>
        <begin position="793"/>
        <end position="809"/>
    </location>
</feature>
<feature type="compositionally biased region" description="Polar residues" evidence="6">
    <location>
        <begin position="508"/>
        <end position="522"/>
    </location>
</feature>
<dbReference type="PROSITE" id="PS50304">
    <property type="entry name" value="TUDOR"/>
    <property type="match status" value="1"/>
</dbReference>
<feature type="compositionally biased region" description="Polar residues" evidence="6">
    <location>
        <begin position="73"/>
        <end position="84"/>
    </location>
</feature>
<dbReference type="InterPro" id="IPR042470">
    <property type="entry name" value="RMI1_N_C_sf"/>
</dbReference>
<dbReference type="EMBL" id="CAJOBA010008988">
    <property type="protein sequence ID" value="CAF3841123.1"/>
    <property type="molecule type" value="Genomic_DNA"/>
</dbReference>
<dbReference type="SMART" id="SM00333">
    <property type="entry name" value="TUDOR"/>
    <property type="match status" value="1"/>
</dbReference>
<evidence type="ECO:0000313" key="10">
    <source>
        <dbReference type="EMBL" id="CAF3841123.1"/>
    </source>
</evidence>
<dbReference type="InterPro" id="IPR002999">
    <property type="entry name" value="Tudor"/>
</dbReference>
<feature type="compositionally biased region" description="Polar residues" evidence="6">
    <location>
        <begin position="310"/>
        <end position="329"/>
    </location>
</feature>
<feature type="region of interest" description="Disordered" evidence="6">
    <location>
        <begin position="66"/>
        <end position="95"/>
    </location>
</feature>
<evidence type="ECO:0000313" key="8">
    <source>
        <dbReference type="EMBL" id="CAF1077607.1"/>
    </source>
</evidence>
<evidence type="ECO:0000256" key="4">
    <source>
        <dbReference type="ARBA" id="ARBA00023187"/>
    </source>
</evidence>
<sequence length="928" mass="103872">MLKDEPIASTSLSSTATTSVDNDTSYKEYLNVDLRKTPYKCLPEDFVDSKSKTIKGKFLVQIEDVENADLNDQENNSESNTEANGESLSSSPGGIESSLKLTITDGFTTCSAVTTGQIAGLTTDTALGSKLTLFGVIPIKSSALQLSSQNCRWISGSSTHPRPKSYYREGGSRSGSDGYKMFNARRNGRYQDEDEYSYTKRPLPLSLFSFIGPKFKGLDMNDSSNSKEYSSTSQRDTYSKHDDYSNTKPSSYSNKEHGNYHRGNIRYPSPSSSSQQNNNTSPTTRKTTGSITDSSTNENKQQNFRERSYRNNYESTSNYPRTQQQNNQTDGRDSQQQQQVYRERRNPLPPRLQRAQEERTRRNTNRYYEDPSYVTGGEDALSPYNNGDTNGHRNDVNSRRSYRNQIGSSNQSSYPHNAMISGGMGETLHAATPLANNYYFTNQVMSAYSLAAPQTSIYQQMPYNCTSNDQYTYCYGYPKEAIYTTALPSTWTPDMLSAASVSSNDPNNSAYYNVQTQSNGSPINGDTSTTNTNGTKTNGNNDNADIEQPPSSPVEDRQSQQPQQQQCDNQVQDTTSNQQDFKTNNNEKRRDSNSNSRTWQIGDFCMARWKDDGQFYCANIVGIQQNSCIVLFKDYNNYEQVLFSELKPVPRDQLQHLIANQMTTSHLDGMNRLLPTASLFRRPGYSNDGIINYNSSLSDTVIMPEAPPFPFHSNGNLFVCAPLRTVRYSNNGNYNKLSKSKQNNSVQQQSEKQEDENINGANIEQSSLTNDDEQSDNLQLQQSKQDENITSDDSNKESKYNDSKEKDIESEIGNMTTTSEQTNSKRTSSMSSSSSHGRSTSTASVIDHNDEISASIAANKDENQQQKSTGEEHSDNQQEENVCEFQTLPSTDHITPSESIVNKVEESTSETNTNSNEANPDETKIKDE</sequence>
<evidence type="ECO:0000313" key="9">
    <source>
        <dbReference type="EMBL" id="CAF1183498.1"/>
    </source>
</evidence>
<feature type="compositionally biased region" description="Basic and acidic residues" evidence="6">
    <location>
        <begin position="859"/>
        <end position="876"/>
    </location>
</feature>
<feature type="compositionally biased region" description="Polar residues" evidence="6">
    <location>
        <begin position="285"/>
        <end position="302"/>
    </location>
</feature>
<protein>
    <recommendedName>
        <fullName evidence="7">Tudor domain-containing protein</fullName>
    </recommendedName>
</protein>
<dbReference type="Proteomes" id="UP000682733">
    <property type="component" value="Unassembled WGS sequence"/>
</dbReference>
<feature type="compositionally biased region" description="Low complexity" evidence="6">
    <location>
        <begin position="85"/>
        <end position="95"/>
    </location>
</feature>
<evidence type="ECO:0000313" key="12">
    <source>
        <dbReference type="Proteomes" id="UP000663829"/>
    </source>
</evidence>
<keyword evidence="12" id="KW-1185">Reference proteome</keyword>
<dbReference type="GO" id="GO:0015030">
    <property type="term" value="C:Cajal body"/>
    <property type="evidence" value="ECO:0007669"/>
    <property type="project" value="UniProtKB-SubCell"/>
</dbReference>
<feature type="compositionally biased region" description="Polar residues" evidence="6">
    <location>
        <begin position="759"/>
        <end position="769"/>
    </location>
</feature>
<feature type="compositionally biased region" description="Low complexity" evidence="6">
    <location>
        <begin position="822"/>
        <end position="844"/>
    </location>
</feature>
<dbReference type="EMBL" id="CAJNOQ010007934">
    <property type="protein sequence ID" value="CAF1183498.1"/>
    <property type="molecule type" value="Genomic_DNA"/>
</dbReference>
<feature type="compositionally biased region" description="Low complexity" evidence="6">
    <location>
        <begin position="524"/>
        <end position="543"/>
    </location>
</feature>
<comment type="subcellular location">
    <subcellularLocation>
        <location evidence="1">Nucleus</location>
        <location evidence="1">Cajal body</location>
    </subcellularLocation>
</comment>
<evidence type="ECO:0000256" key="5">
    <source>
        <dbReference type="ARBA" id="ARBA00023242"/>
    </source>
</evidence>
<dbReference type="Gene3D" id="2.30.30.140">
    <property type="match status" value="1"/>
</dbReference>
<reference evidence="9" key="1">
    <citation type="submission" date="2021-02" db="EMBL/GenBank/DDBJ databases">
        <authorList>
            <person name="Nowell W R."/>
        </authorList>
    </citation>
    <scope>NUCLEOTIDE SEQUENCE</scope>
</reference>
<feature type="region of interest" description="Disordered" evidence="6">
    <location>
        <begin position="508"/>
        <end position="597"/>
    </location>
</feature>
<dbReference type="Proteomes" id="UP000677228">
    <property type="component" value="Unassembled WGS sequence"/>
</dbReference>
<dbReference type="InterPro" id="IPR013894">
    <property type="entry name" value="RMI1_OB"/>
</dbReference>
<proteinExistence type="inferred from homology"/>
<dbReference type="Proteomes" id="UP000663829">
    <property type="component" value="Unassembled WGS sequence"/>
</dbReference>
<accession>A0A814V366</accession>
<keyword evidence="5" id="KW-0539">Nucleus</keyword>
<organism evidence="9 12">
    <name type="scientific">Didymodactylos carnosus</name>
    <dbReference type="NCBI Taxonomy" id="1234261"/>
    <lineage>
        <taxon>Eukaryota</taxon>
        <taxon>Metazoa</taxon>
        <taxon>Spiralia</taxon>
        <taxon>Gnathifera</taxon>
        <taxon>Rotifera</taxon>
        <taxon>Eurotatoria</taxon>
        <taxon>Bdelloidea</taxon>
        <taxon>Philodinida</taxon>
        <taxon>Philodinidae</taxon>
        <taxon>Didymodactylos</taxon>
    </lineage>
</organism>
<evidence type="ECO:0000313" key="11">
    <source>
        <dbReference type="EMBL" id="CAF3947877.1"/>
    </source>
</evidence>
<dbReference type="Pfam" id="PF08585">
    <property type="entry name" value="RMI1_N_C"/>
    <property type="match status" value="1"/>
</dbReference>
<keyword evidence="3" id="KW-0507">mRNA processing</keyword>
<evidence type="ECO:0000259" key="7">
    <source>
        <dbReference type="PROSITE" id="PS50304"/>
    </source>
</evidence>
<feature type="domain" description="Tudor" evidence="7">
    <location>
        <begin position="598"/>
        <end position="656"/>
    </location>
</feature>
<dbReference type="GO" id="GO:0005737">
    <property type="term" value="C:cytoplasm"/>
    <property type="evidence" value="ECO:0007669"/>
    <property type="project" value="InterPro"/>
</dbReference>
<dbReference type="EMBL" id="CAJOBC010007936">
    <property type="protein sequence ID" value="CAF3947877.1"/>
    <property type="molecule type" value="Genomic_DNA"/>
</dbReference>
<feature type="compositionally biased region" description="Low complexity" evidence="6">
    <location>
        <begin position="559"/>
        <end position="572"/>
    </location>
</feature>
<evidence type="ECO:0000256" key="6">
    <source>
        <dbReference type="SAM" id="MobiDB-lite"/>
    </source>
</evidence>
<dbReference type="EMBL" id="CAJNOK010008972">
    <property type="protein sequence ID" value="CAF1077607.1"/>
    <property type="molecule type" value="Genomic_DNA"/>
</dbReference>
<dbReference type="Pfam" id="PF06003">
    <property type="entry name" value="SMN_Tudor"/>
    <property type="match status" value="1"/>
</dbReference>
<feature type="compositionally biased region" description="Polar residues" evidence="6">
    <location>
        <begin position="887"/>
        <end position="900"/>
    </location>
</feature>
<comment type="caution">
    <text evidence="9">The sequence shown here is derived from an EMBL/GenBank/DDBJ whole genome shotgun (WGS) entry which is preliminary data.</text>
</comment>
<dbReference type="OrthoDB" id="79171at2759"/>
<dbReference type="SUPFAM" id="SSF63748">
    <property type="entry name" value="Tudor/PWWP/MBT"/>
    <property type="match status" value="1"/>
</dbReference>
<evidence type="ECO:0000256" key="2">
    <source>
        <dbReference type="ARBA" id="ARBA00005371"/>
    </source>
</evidence>
<comment type="similarity">
    <text evidence="2">Belongs to the SMN family.</text>
</comment>
<feature type="region of interest" description="Disordered" evidence="6">
    <location>
        <begin position="155"/>
        <end position="182"/>
    </location>
</feature>
<feature type="compositionally biased region" description="Low complexity" evidence="6">
    <location>
        <begin position="8"/>
        <end position="19"/>
    </location>
</feature>
<evidence type="ECO:0000256" key="3">
    <source>
        <dbReference type="ARBA" id="ARBA00022664"/>
    </source>
</evidence>
<feature type="compositionally biased region" description="Polar residues" evidence="6">
    <location>
        <begin position="221"/>
        <end position="236"/>
    </location>
</feature>
<feature type="region of interest" description="Disordered" evidence="6">
    <location>
        <begin position="219"/>
        <end position="398"/>
    </location>
</feature>
<feature type="compositionally biased region" description="Low complexity" evidence="6">
    <location>
        <begin position="268"/>
        <end position="284"/>
    </location>
</feature>
<feature type="compositionally biased region" description="Low complexity" evidence="6">
    <location>
        <begin position="733"/>
        <end position="750"/>
    </location>
</feature>
<feature type="compositionally biased region" description="Polar residues" evidence="6">
    <location>
        <begin position="573"/>
        <end position="584"/>
    </location>
</feature>
<feature type="region of interest" description="Disordered" evidence="6">
    <location>
        <begin position="732"/>
        <end position="928"/>
    </location>
</feature>
<dbReference type="GO" id="GO:0008380">
    <property type="term" value="P:RNA splicing"/>
    <property type="evidence" value="ECO:0007669"/>
    <property type="project" value="UniProtKB-KW"/>
</dbReference>
<feature type="region of interest" description="Disordered" evidence="6">
    <location>
        <begin position="1"/>
        <end position="20"/>
    </location>
</feature>
<dbReference type="GO" id="GO:0006397">
    <property type="term" value="P:mRNA processing"/>
    <property type="evidence" value="ECO:0007669"/>
    <property type="project" value="UniProtKB-KW"/>
</dbReference>
<evidence type="ECO:0000256" key="1">
    <source>
        <dbReference type="ARBA" id="ARBA00004408"/>
    </source>
</evidence>
<dbReference type="Proteomes" id="UP000681722">
    <property type="component" value="Unassembled WGS sequence"/>
</dbReference>